<dbReference type="InterPro" id="IPR027159">
    <property type="entry name" value="CBP80"/>
</dbReference>
<reference evidence="4" key="1">
    <citation type="journal article" date="2023" name="Mol. Phylogenet. Evol.">
        <title>Genome-scale phylogeny and comparative genomics of the fungal order Sordariales.</title>
        <authorList>
            <person name="Hensen N."/>
            <person name="Bonometti L."/>
            <person name="Westerberg I."/>
            <person name="Brannstrom I.O."/>
            <person name="Guillou S."/>
            <person name="Cros-Aarteil S."/>
            <person name="Calhoun S."/>
            <person name="Haridas S."/>
            <person name="Kuo A."/>
            <person name="Mondo S."/>
            <person name="Pangilinan J."/>
            <person name="Riley R."/>
            <person name="LaButti K."/>
            <person name="Andreopoulos B."/>
            <person name="Lipzen A."/>
            <person name="Chen C."/>
            <person name="Yan M."/>
            <person name="Daum C."/>
            <person name="Ng V."/>
            <person name="Clum A."/>
            <person name="Steindorff A."/>
            <person name="Ohm R.A."/>
            <person name="Martin F."/>
            <person name="Silar P."/>
            <person name="Natvig D.O."/>
            <person name="Lalanne C."/>
            <person name="Gautier V."/>
            <person name="Ament-Velasquez S.L."/>
            <person name="Kruys A."/>
            <person name="Hutchinson M.I."/>
            <person name="Powell A.J."/>
            <person name="Barry K."/>
            <person name="Miller A.N."/>
            <person name="Grigoriev I.V."/>
            <person name="Debuchy R."/>
            <person name="Gladieux P."/>
            <person name="Hiltunen Thoren M."/>
            <person name="Johannesson H."/>
        </authorList>
    </citation>
    <scope>NUCLEOTIDE SEQUENCE</scope>
    <source>
        <strain evidence="4">SMH4131-1</strain>
    </source>
</reference>
<dbReference type="InterPro" id="IPR015172">
    <property type="entry name" value="MIF4G-like_typ-1"/>
</dbReference>
<keyword evidence="5" id="KW-1185">Reference proteome</keyword>
<dbReference type="FunFam" id="1.25.40.180:FF:000035">
    <property type="entry name" value="snRNA cap binding complex subunit (Gcr3)"/>
    <property type="match status" value="1"/>
</dbReference>
<dbReference type="GO" id="GO:0000339">
    <property type="term" value="F:RNA cap binding"/>
    <property type="evidence" value="ECO:0007669"/>
    <property type="project" value="InterPro"/>
</dbReference>
<evidence type="ECO:0000259" key="2">
    <source>
        <dbReference type="Pfam" id="PF09088"/>
    </source>
</evidence>
<dbReference type="GO" id="GO:0005846">
    <property type="term" value="C:nuclear cap binding complex"/>
    <property type="evidence" value="ECO:0007669"/>
    <property type="project" value="InterPro"/>
</dbReference>
<evidence type="ECO:0000259" key="3">
    <source>
        <dbReference type="Pfam" id="PF09090"/>
    </source>
</evidence>
<dbReference type="GO" id="GO:0006406">
    <property type="term" value="P:mRNA export from nucleus"/>
    <property type="evidence" value="ECO:0007669"/>
    <property type="project" value="InterPro"/>
</dbReference>
<dbReference type="Pfam" id="PF09088">
    <property type="entry name" value="MIF4G_like"/>
    <property type="match status" value="1"/>
</dbReference>
<proteinExistence type="predicted"/>
<dbReference type="Pfam" id="PF09090">
    <property type="entry name" value="MIF4G_like_2"/>
    <property type="match status" value="1"/>
</dbReference>
<dbReference type="PANTHER" id="PTHR12412:SF2">
    <property type="entry name" value="NUCLEAR CAP-BINDING PROTEIN SUBUNIT 1"/>
    <property type="match status" value="1"/>
</dbReference>
<dbReference type="Proteomes" id="UP001286456">
    <property type="component" value="Unassembled WGS sequence"/>
</dbReference>
<feature type="domain" description="MIF4G-like type 2" evidence="3">
    <location>
        <begin position="540"/>
        <end position="789"/>
    </location>
</feature>
<protein>
    <submittedName>
        <fullName evidence="4">MIF4G like-domain-containing protein</fullName>
    </submittedName>
</protein>
<evidence type="ECO:0000256" key="1">
    <source>
        <dbReference type="SAM" id="MobiDB-lite"/>
    </source>
</evidence>
<dbReference type="PANTHER" id="PTHR12412">
    <property type="entry name" value="CAP BINDING PROTEIN"/>
    <property type="match status" value="1"/>
</dbReference>
<gene>
    <name evidence="4" type="ORF">B0T19DRAFT_475436</name>
</gene>
<evidence type="ECO:0000313" key="5">
    <source>
        <dbReference type="Proteomes" id="UP001286456"/>
    </source>
</evidence>
<dbReference type="GO" id="GO:0000184">
    <property type="term" value="P:nuclear-transcribed mRNA catabolic process, nonsense-mediated decay"/>
    <property type="evidence" value="ECO:0007669"/>
    <property type="project" value="TreeGrafter"/>
</dbReference>
<dbReference type="Gene3D" id="1.25.40.180">
    <property type="match status" value="3"/>
</dbReference>
<dbReference type="FunFam" id="1.25.40.180:FF:000045">
    <property type="entry name" value="snRNA cap binding complex subunit (Gcr3), putative"/>
    <property type="match status" value="1"/>
</dbReference>
<sequence>MADYDRRHGGGGGGYNNSKKRRYNRDDDDNDRRGGQRRRYDTPPHVRVRKQLLAIAENPMRDWWEEAQSIANLFTDNWDDELLRGNFVDLVLQIAIEQPLKTPFLAAVVLFANQNKPEIVDMLLEKLVANLETKIGEGEWRDVKLYLKLAACLQNCLEGEGVFPVLEELFDRAVDLQTASSEDTIGTELVKIILLTLPYVMVTGPEQWQQKAADLMEKTEVIASEPHTLQALIEPYNPKNETSDDNPAPSLSFIGLLQNQLQTEANNGWALSCLPRPWQLPITEVEQQSRLDSPPKHALPSITVPQTVLAGPRPLFPEIYFSVYADQDVESVPPLANAAASLIRDAFLDTINILDYNRNITARHLIEVDCFFAEKTFAPRATPFDRLRDIEAPKSTWKPEDVAVDAVFSQLFQLPNPEHKLVYYHSVLTEACKLAPAAIAPSLGRAIRYLYRNIHRLDLELNNRFMDWFAHHLSNFGFTWKWTEWVDDVFLPDLHPCKAFIAGAIDKEIRLSFAQRIKNTLPEPYQALIGPEKEKDVPDFKFANDDTPFAAEGREIAGLLKRKASDDEIQPVIERIHALALDNNLDPLVASTDVFVTAVLYVGSKSLSHVLAAIERTKDRLTDTGAASEAARAQIIASVMTYWSSHPGVAITIIEKLLNYSILVPATVVNWALVNYAGATKGDALAKAYVYELVFNTVIKVTGRVRQMVQKASLPDAMVDEEALEAEVKAMRGLFRDMEDALGAWASGSKDEMLELDMDAEKRAEKEKFVRRWGGCWLRAFRRRAAIEEAFLLEAARAKEAREKAAEASNGSEATVVDAAEEVVAVEQTGFVMEEDAAIMDVPDFTCSLVRDEVTPTHDFVYCPAGQTPPLVEEEEATFVEVKKAIPEMEEEKGVPVMGEPAAETEK</sequence>
<comment type="caution">
    <text evidence="4">The sequence shown here is derived from an EMBL/GenBank/DDBJ whole genome shotgun (WGS) entry which is preliminary data.</text>
</comment>
<evidence type="ECO:0000313" key="4">
    <source>
        <dbReference type="EMBL" id="KAK3327696.1"/>
    </source>
</evidence>
<dbReference type="GO" id="GO:0003729">
    <property type="term" value="F:mRNA binding"/>
    <property type="evidence" value="ECO:0007669"/>
    <property type="project" value="TreeGrafter"/>
</dbReference>
<dbReference type="GO" id="GO:0005634">
    <property type="term" value="C:nucleus"/>
    <property type="evidence" value="ECO:0007669"/>
    <property type="project" value="TreeGrafter"/>
</dbReference>
<feature type="compositionally biased region" description="Basic and acidic residues" evidence="1">
    <location>
        <begin position="30"/>
        <end position="42"/>
    </location>
</feature>
<feature type="domain" description="MIF4G-like type 1" evidence="2">
    <location>
        <begin position="333"/>
        <end position="523"/>
    </location>
</feature>
<dbReference type="InterPro" id="IPR015174">
    <property type="entry name" value="MIF4G-like_typ-2"/>
</dbReference>
<dbReference type="FunFam" id="1.25.40.180:FF:000079">
    <property type="entry name" value="Related to cap binding protein 80 (Cbp80)"/>
    <property type="match status" value="1"/>
</dbReference>
<feature type="region of interest" description="Disordered" evidence="1">
    <location>
        <begin position="1"/>
        <end position="42"/>
    </location>
</feature>
<dbReference type="AlphaFoldDB" id="A0AAE0INM9"/>
<accession>A0AAE0INM9</accession>
<reference evidence="4" key="2">
    <citation type="submission" date="2023-06" db="EMBL/GenBank/DDBJ databases">
        <authorList>
            <consortium name="Lawrence Berkeley National Laboratory"/>
            <person name="Haridas S."/>
            <person name="Hensen N."/>
            <person name="Bonometti L."/>
            <person name="Westerberg I."/>
            <person name="Brannstrom I.O."/>
            <person name="Guillou S."/>
            <person name="Cros-Aarteil S."/>
            <person name="Calhoun S."/>
            <person name="Kuo A."/>
            <person name="Mondo S."/>
            <person name="Pangilinan J."/>
            <person name="Riley R."/>
            <person name="Labutti K."/>
            <person name="Andreopoulos B."/>
            <person name="Lipzen A."/>
            <person name="Chen C."/>
            <person name="Yanf M."/>
            <person name="Daum C."/>
            <person name="Ng V."/>
            <person name="Clum A."/>
            <person name="Steindorff A."/>
            <person name="Ohm R."/>
            <person name="Martin F."/>
            <person name="Silar P."/>
            <person name="Natvig D."/>
            <person name="Lalanne C."/>
            <person name="Gautier V."/>
            <person name="Ament-Velasquez S.L."/>
            <person name="Kruys A."/>
            <person name="Hutchinson M.I."/>
            <person name="Powell A.J."/>
            <person name="Barry K."/>
            <person name="Miller A.N."/>
            <person name="Grigoriev I.V."/>
            <person name="Debuchy R."/>
            <person name="Gladieux P."/>
            <person name="Thoren M.H."/>
            <person name="Johannesson H."/>
        </authorList>
    </citation>
    <scope>NUCLEOTIDE SEQUENCE</scope>
    <source>
        <strain evidence="4">SMH4131-1</strain>
    </source>
</reference>
<organism evidence="4 5">
    <name type="scientific">Cercophora scortea</name>
    <dbReference type="NCBI Taxonomy" id="314031"/>
    <lineage>
        <taxon>Eukaryota</taxon>
        <taxon>Fungi</taxon>
        <taxon>Dikarya</taxon>
        <taxon>Ascomycota</taxon>
        <taxon>Pezizomycotina</taxon>
        <taxon>Sordariomycetes</taxon>
        <taxon>Sordariomycetidae</taxon>
        <taxon>Sordariales</taxon>
        <taxon>Lasiosphaeriaceae</taxon>
        <taxon>Cercophora</taxon>
    </lineage>
</organism>
<dbReference type="SUPFAM" id="SSF48371">
    <property type="entry name" value="ARM repeat"/>
    <property type="match status" value="3"/>
</dbReference>
<dbReference type="EMBL" id="JAUEPO010000003">
    <property type="protein sequence ID" value="KAK3327696.1"/>
    <property type="molecule type" value="Genomic_DNA"/>
</dbReference>
<dbReference type="InterPro" id="IPR016024">
    <property type="entry name" value="ARM-type_fold"/>
</dbReference>
<name>A0AAE0INM9_9PEZI</name>